<dbReference type="PROSITE" id="PS51186">
    <property type="entry name" value="GNAT"/>
    <property type="match status" value="1"/>
</dbReference>
<dbReference type="Proteomes" id="UP001178662">
    <property type="component" value="Chromosome"/>
</dbReference>
<protein>
    <submittedName>
        <fullName evidence="2">GNAT family N-acetyltransferase</fullName>
    </submittedName>
</protein>
<proteinExistence type="predicted"/>
<evidence type="ECO:0000259" key="1">
    <source>
        <dbReference type="PROSITE" id="PS51186"/>
    </source>
</evidence>
<accession>A0AA95JD73</accession>
<name>A0AA95JD73_9BACL</name>
<dbReference type="EMBL" id="CP119317">
    <property type="protein sequence ID" value="WEK56016.1"/>
    <property type="molecule type" value="Genomic_DNA"/>
</dbReference>
<gene>
    <name evidence="2" type="ORF">P0Y55_08200</name>
</gene>
<sequence>MNPVLLDIPTEFTTSRLHIRIPRPGDGEAVFESIQASLNELKQWMPFAHEEQTVEKVEANLRNAHAQFHTREDLRLLLFRKADNVYIGSSGLHRMNWEVRKFEIGYWIDTRYSGQGYMTEAVEGISDFAFKVLHARRVEIRCDTLNMKSKAIPERLGFALEGTFHNDDLSVDGSRMRHTHIFAKIRDLSVFRDASE</sequence>
<dbReference type="GO" id="GO:1990189">
    <property type="term" value="F:protein N-terminal-serine acetyltransferase activity"/>
    <property type="evidence" value="ECO:0007669"/>
    <property type="project" value="TreeGrafter"/>
</dbReference>
<dbReference type="GO" id="GO:0008999">
    <property type="term" value="F:protein-N-terminal-alanine acetyltransferase activity"/>
    <property type="evidence" value="ECO:0007669"/>
    <property type="project" value="TreeGrafter"/>
</dbReference>
<evidence type="ECO:0000313" key="3">
    <source>
        <dbReference type="Proteomes" id="UP001178662"/>
    </source>
</evidence>
<evidence type="ECO:0000313" key="2">
    <source>
        <dbReference type="EMBL" id="WEK56016.1"/>
    </source>
</evidence>
<keyword evidence="3" id="KW-1185">Reference proteome</keyword>
<organism evidence="2 3">
    <name type="scientific">Candidatus Cohnella colombiensis</name>
    <dbReference type="NCBI Taxonomy" id="3121368"/>
    <lineage>
        <taxon>Bacteria</taxon>
        <taxon>Bacillati</taxon>
        <taxon>Bacillota</taxon>
        <taxon>Bacilli</taxon>
        <taxon>Bacillales</taxon>
        <taxon>Paenibacillaceae</taxon>
        <taxon>Cohnella</taxon>
    </lineage>
</organism>
<dbReference type="InterPro" id="IPR016181">
    <property type="entry name" value="Acyl_CoA_acyltransferase"/>
</dbReference>
<dbReference type="InterPro" id="IPR051908">
    <property type="entry name" value="Ribosomal_N-acetyltransferase"/>
</dbReference>
<dbReference type="PANTHER" id="PTHR43441">
    <property type="entry name" value="RIBOSOMAL-PROTEIN-SERINE ACETYLTRANSFERASE"/>
    <property type="match status" value="1"/>
</dbReference>
<dbReference type="PANTHER" id="PTHR43441:SF3">
    <property type="entry name" value="ACETYLTRANSFERASE"/>
    <property type="match status" value="1"/>
</dbReference>
<reference evidence="2" key="1">
    <citation type="submission" date="2023-03" db="EMBL/GenBank/DDBJ databases">
        <title>Andean soil-derived lignocellulolytic bacterial consortium as a source of novel taxa and putative plastic-active enzymes.</title>
        <authorList>
            <person name="Diaz-Garcia L."/>
            <person name="Chuvochina M."/>
            <person name="Feuerriegel G."/>
            <person name="Bunk B."/>
            <person name="Sproer C."/>
            <person name="Streit W.R."/>
            <person name="Rodriguez L.M."/>
            <person name="Overmann J."/>
            <person name="Jimenez D.J."/>
        </authorList>
    </citation>
    <scope>NUCLEOTIDE SEQUENCE</scope>
    <source>
        <strain evidence="2">MAG 2441</strain>
    </source>
</reference>
<dbReference type="InterPro" id="IPR000182">
    <property type="entry name" value="GNAT_dom"/>
</dbReference>
<dbReference type="Pfam" id="PF13302">
    <property type="entry name" value="Acetyltransf_3"/>
    <property type="match status" value="1"/>
</dbReference>
<dbReference type="Gene3D" id="3.40.630.30">
    <property type="match status" value="1"/>
</dbReference>
<feature type="domain" description="N-acetyltransferase" evidence="1">
    <location>
        <begin position="17"/>
        <end position="181"/>
    </location>
</feature>
<dbReference type="SUPFAM" id="SSF55729">
    <property type="entry name" value="Acyl-CoA N-acyltransferases (Nat)"/>
    <property type="match status" value="1"/>
</dbReference>
<dbReference type="GO" id="GO:0005737">
    <property type="term" value="C:cytoplasm"/>
    <property type="evidence" value="ECO:0007669"/>
    <property type="project" value="TreeGrafter"/>
</dbReference>
<dbReference type="AlphaFoldDB" id="A0AA95JD73"/>